<keyword evidence="3" id="KW-0175">Coiled coil</keyword>
<dbReference type="SMART" id="SM00387">
    <property type="entry name" value="HATPase_c"/>
    <property type="match status" value="1"/>
</dbReference>
<dbReference type="InterPro" id="IPR003594">
    <property type="entry name" value="HATPase_dom"/>
</dbReference>
<evidence type="ECO:0000256" key="3">
    <source>
        <dbReference type="SAM" id="Coils"/>
    </source>
</evidence>
<comment type="caution">
    <text evidence="6">The sequence shown here is derived from an EMBL/GenBank/DDBJ whole genome shotgun (WGS) entry which is preliminary data.</text>
</comment>
<feature type="domain" description="Protein kinase" evidence="4">
    <location>
        <begin position="1"/>
        <end position="234"/>
    </location>
</feature>
<dbReference type="InterPro" id="IPR029016">
    <property type="entry name" value="GAF-like_dom_sf"/>
</dbReference>
<dbReference type="Pfam" id="PF13191">
    <property type="entry name" value="AAA_16"/>
    <property type="match status" value="1"/>
</dbReference>
<dbReference type="Pfam" id="PF01590">
    <property type="entry name" value="GAF"/>
    <property type="match status" value="1"/>
</dbReference>
<gene>
    <name evidence="6" type="ORF">H8R02_23245</name>
</gene>
<dbReference type="InterPro" id="IPR036890">
    <property type="entry name" value="HATPase_C_sf"/>
</dbReference>
<dbReference type="PRINTS" id="PR00344">
    <property type="entry name" value="BCTRLSENSOR"/>
</dbReference>
<comment type="catalytic activity">
    <reaction evidence="1">
        <text>ATP + protein L-histidine = ADP + protein N-phospho-L-histidine.</text>
        <dbReference type="EC" id="2.7.13.3"/>
    </reaction>
</comment>
<dbReference type="PANTHER" id="PTHR43642">
    <property type="entry name" value="HYBRID SIGNAL TRANSDUCTION HISTIDINE KINASE G"/>
    <property type="match status" value="1"/>
</dbReference>
<evidence type="ECO:0000259" key="4">
    <source>
        <dbReference type="PROSITE" id="PS50011"/>
    </source>
</evidence>
<dbReference type="EMBL" id="JACORU010000010">
    <property type="protein sequence ID" value="MBC5767401.1"/>
    <property type="molecule type" value="Genomic_DNA"/>
</dbReference>
<dbReference type="SUPFAM" id="SSF52540">
    <property type="entry name" value="P-loop containing nucleoside triphosphate hydrolases"/>
    <property type="match status" value="1"/>
</dbReference>
<dbReference type="Gene3D" id="3.30.450.40">
    <property type="match status" value="1"/>
</dbReference>
<dbReference type="SMART" id="SM00220">
    <property type="entry name" value="S_TKc"/>
    <property type="match status" value="1"/>
</dbReference>
<dbReference type="PANTHER" id="PTHR43642:SF1">
    <property type="entry name" value="HYBRID SIGNAL TRANSDUCTION HISTIDINE KINASE G"/>
    <property type="match status" value="1"/>
</dbReference>
<dbReference type="Gene3D" id="1.10.510.10">
    <property type="entry name" value="Transferase(Phosphotransferase) domain 1"/>
    <property type="match status" value="1"/>
</dbReference>
<evidence type="ECO:0000259" key="5">
    <source>
        <dbReference type="PROSITE" id="PS50109"/>
    </source>
</evidence>
<dbReference type="Pfam" id="PF00069">
    <property type="entry name" value="Pkinase"/>
    <property type="match status" value="1"/>
</dbReference>
<dbReference type="Pfam" id="PF02518">
    <property type="entry name" value="HATPase_c"/>
    <property type="match status" value="1"/>
</dbReference>
<protein>
    <recommendedName>
        <fullName evidence="2">histidine kinase</fullName>
        <ecNumber evidence="2">2.7.13.3</ecNumber>
    </recommendedName>
</protein>
<feature type="domain" description="Histidine kinase" evidence="5">
    <location>
        <begin position="1519"/>
        <end position="1700"/>
    </location>
</feature>
<proteinExistence type="predicted"/>
<feature type="coiled-coil region" evidence="3">
    <location>
        <begin position="1509"/>
        <end position="1536"/>
    </location>
</feature>
<reference evidence="6" key="1">
    <citation type="submission" date="2020-08" db="EMBL/GenBank/DDBJ databases">
        <title>Ramlibacter sp. GTP1 16S ribosomal RNA gene genome sequencing and assembly.</title>
        <authorList>
            <person name="Kang M."/>
        </authorList>
    </citation>
    <scope>NUCLEOTIDE SEQUENCE</scope>
    <source>
        <strain evidence="6">GTP1</strain>
    </source>
</reference>
<dbReference type="Proteomes" id="UP000596827">
    <property type="component" value="Unassembled WGS sequence"/>
</dbReference>
<accession>A0A923MC09</accession>
<dbReference type="SUPFAM" id="SSF55874">
    <property type="entry name" value="ATPase domain of HSP90 chaperone/DNA topoisomerase II/histidine kinase"/>
    <property type="match status" value="1"/>
</dbReference>
<dbReference type="InterPro" id="IPR053159">
    <property type="entry name" value="Hybrid_Histidine_Kinase"/>
</dbReference>
<dbReference type="InterPro" id="IPR027417">
    <property type="entry name" value="P-loop_NTPase"/>
</dbReference>
<dbReference type="Gene3D" id="3.40.50.300">
    <property type="entry name" value="P-loop containing nucleotide triphosphate hydrolases"/>
    <property type="match status" value="1"/>
</dbReference>
<dbReference type="InterPro" id="IPR004358">
    <property type="entry name" value="Sig_transdc_His_kin-like_C"/>
</dbReference>
<dbReference type="SUPFAM" id="SSF56112">
    <property type="entry name" value="Protein kinase-like (PK-like)"/>
    <property type="match status" value="1"/>
</dbReference>
<dbReference type="Gene3D" id="3.30.565.10">
    <property type="entry name" value="Histidine kinase-like ATPase, C-terminal domain"/>
    <property type="match status" value="1"/>
</dbReference>
<keyword evidence="7" id="KW-1185">Reference proteome</keyword>
<dbReference type="InterPro" id="IPR005467">
    <property type="entry name" value="His_kinase_dom"/>
</dbReference>
<dbReference type="SMART" id="SM00065">
    <property type="entry name" value="GAF"/>
    <property type="match status" value="1"/>
</dbReference>
<dbReference type="PROSITE" id="PS50109">
    <property type="entry name" value="HIS_KIN"/>
    <property type="match status" value="1"/>
</dbReference>
<dbReference type="InterPro" id="IPR003018">
    <property type="entry name" value="GAF"/>
</dbReference>
<evidence type="ECO:0000256" key="1">
    <source>
        <dbReference type="ARBA" id="ARBA00000085"/>
    </source>
</evidence>
<sequence>MASAASSIEDVKPTANALRRTYATRLIERLAGVEGISSLAPELQDGVGSLDRRYPSLLSRVLSSGPLPVPEFMQLALKLAGTLAAVHGRGVLHLHINPDHIVFDGRDCCVMLVGFEDATTFAQKQPAFTHHREIRGNLAYLAPEQTGRTGRTVDQRSDLYGLGATLYQAATGRPPFESDDPLQLLRDILARVPPEPSQVRGELPADVCRIIMRLLEKEPERRYQSAEGLANDLERTRDNLARGELAPIQLGAQDYPVRLSAPAGLVGRQVETAALRRALHDAIEGTPGVLLVGGEPGVGKTSLLNELRPMVTALRGWYIGGKFDQFRHDTVSAPAQAFAALGRLLLAEPREELAAERKRILDALGPNAGLMCNTPEFALLLGPQPDVITVDGASAQDRLLTTAVSLLRAVASAKRPLVVVLDDLQWSGTLSIRFIEAVLDAQDLTGLLLVGAYRNSEIDATHPLATMLSRRRAQGPAPIEMQLSNLPPEDQEQMVAEMMRLPRDRAGALARAVGRHTAGNPYDTVELLSALRRDGILRTGPAGWAWDAARLRRHVGHGSVLDLIARRIEGLPSPSRHLLEAMACLGGDIRRGLLCAATATSPIDLEEQLLAPLEDGLLVVDPGEDGALRMRHDRVQQAIFGTMQQDRRRALHLGMARRLAAIPNYSGVAVQQYLPALDDVDDPGECRQVARSLHASALRFRSAANFEVAQRLLAAGRSLLARAGPLDAADAELQTRMEVDHHVVLCNLGLYEQADAVYVLLARRQAPVEGWIDAACAQVSSLHNRSRVHDAIRLGLDLLDRIGLAVPQDFDAAQLRQRLGDLGRWVQGIELGRDTRPYAGDRQATAAGRLIVRVAYASYYVDTRMLGWLMLQAQDLWVRCGPSPELARALAPLGGVCVLNGDYRAGYDGTRHVLGVCESRGWESSACEVRYLLAVHASQWFEPLERTLQPLRLARESMLRDGELQNACFTYRTTTAVMLECSATLQECAQEARAGLAFARRLRHEYIDLMMSIELQLLEDLAGQPPAQGADASGGASRLRQTDLPAVDFSLRFTGALRAALRGDWAQLEVQSTAAMEHVQVLTTYRVAVARALHALSLAQRLRHAQAGERGQLLAALDAAGDWLARRSADAPGNFRHLLTWVEAERAWATGDFRLAAASYDAAIRAVEVLGRPWHHALITERAALFYLESGVISSGRHFMRRACQLYRAWGAEGKVRQLQQAHGFLGAVSSAATDLARHEPGAASIDAIDTLAILRASQALSLETSLARLRLRVSEVMGALTGATAVGFALLDTGIDNWVLFDVDGADEKRVPVEEAAARGLVPLSAFRYCVRTRQPVLVDDATADDRFARDPYFAGVARCALLVVPIMKQGSLCAVLLLENRLSRGAFTIARLEAVSMIAGQLAVSLGNAVLYDRLEQQVRDQTRELIDAARRAGMAQIATNVLHNVGNVLNSVNVSAQVARTIVSHSRSARMTEIAGWLEDHAGDLGHFLSSDDRGRLLPQYFGELARALALEREELLQELDRLRASVDHIKNVVEMQQSYAGSRGLLETVDLAALVDDALRLQNVSSASGGVTVKRDYGPVELLELDKTRIMQVLLVENARDAMKAIQKVDGERVLTIQVRQEQDRVWVKVSDNGCGIRPEDLPRIFSHGFTTKSSGHGFGLHSCAIAAMEMGGSLTVHSDGPGSGATFALQLPVRGVASAGGPAS</sequence>
<dbReference type="InterPro" id="IPR000719">
    <property type="entry name" value="Prot_kinase_dom"/>
</dbReference>
<dbReference type="GO" id="GO:0005524">
    <property type="term" value="F:ATP binding"/>
    <property type="evidence" value="ECO:0007669"/>
    <property type="project" value="InterPro"/>
</dbReference>
<dbReference type="SUPFAM" id="SSF55781">
    <property type="entry name" value="GAF domain-like"/>
    <property type="match status" value="1"/>
</dbReference>
<evidence type="ECO:0000313" key="7">
    <source>
        <dbReference type="Proteomes" id="UP000596827"/>
    </source>
</evidence>
<evidence type="ECO:0000256" key="2">
    <source>
        <dbReference type="ARBA" id="ARBA00012438"/>
    </source>
</evidence>
<name>A0A923MC09_9BURK</name>
<dbReference type="PROSITE" id="PS50011">
    <property type="entry name" value="PROTEIN_KINASE_DOM"/>
    <property type="match status" value="1"/>
</dbReference>
<organism evidence="6 7">
    <name type="scientific">Ramlibacter albus</name>
    <dbReference type="NCBI Taxonomy" id="2079448"/>
    <lineage>
        <taxon>Bacteria</taxon>
        <taxon>Pseudomonadati</taxon>
        <taxon>Pseudomonadota</taxon>
        <taxon>Betaproteobacteria</taxon>
        <taxon>Burkholderiales</taxon>
        <taxon>Comamonadaceae</taxon>
        <taxon>Ramlibacter</taxon>
    </lineage>
</organism>
<dbReference type="EC" id="2.7.13.3" evidence="2"/>
<dbReference type="RefSeq" id="WP_187083886.1">
    <property type="nucleotide sequence ID" value="NZ_JACORU010000010.1"/>
</dbReference>
<dbReference type="InterPro" id="IPR041664">
    <property type="entry name" value="AAA_16"/>
</dbReference>
<dbReference type="InterPro" id="IPR011009">
    <property type="entry name" value="Kinase-like_dom_sf"/>
</dbReference>
<dbReference type="GO" id="GO:0004673">
    <property type="term" value="F:protein histidine kinase activity"/>
    <property type="evidence" value="ECO:0007669"/>
    <property type="project" value="UniProtKB-EC"/>
</dbReference>
<evidence type="ECO:0000313" key="6">
    <source>
        <dbReference type="EMBL" id="MBC5767401.1"/>
    </source>
</evidence>